<evidence type="ECO:0000313" key="9">
    <source>
        <dbReference type="Proteomes" id="UP000197394"/>
    </source>
</evidence>
<dbReference type="EMBL" id="RXLU01000071">
    <property type="protein sequence ID" value="RTQ76305.1"/>
    <property type="molecule type" value="Genomic_DNA"/>
</dbReference>
<evidence type="ECO:0000313" key="7">
    <source>
        <dbReference type="EMBL" id="RTQ76305.1"/>
    </source>
</evidence>
<sequence>MVISDEKTFLNYLNLNQSSGLSSNEYKQLLEIKSVIDKKNDKINYVYTSILKDNFVKILTPLNDNVFQEVKKQKSVIKHISLFFNSEVMNSLFINNLIDELLKFKFVDLLSMTNTFMSKVLDSTNTSGIRLKIEFSYEGEEYNFYLITILQTLNYLIEDKKDVSSLKKMILLPEFKLITY</sequence>
<dbReference type="Proteomes" id="UP000470018">
    <property type="component" value="Unassembled WGS sequence"/>
</dbReference>
<dbReference type="RefSeq" id="WP_000236941.1">
    <property type="nucleotide sequence ID" value="NZ_AP014650.1"/>
</dbReference>
<dbReference type="Proteomes" id="UP000664966">
    <property type="component" value="Plasmid p1KSK6"/>
</dbReference>
<dbReference type="EMBL" id="KT779035">
    <property type="protein sequence ID" value="ALG88268.1"/>
    <property type="molecule type" value="Genomic_DNA"/>
</dbReference>
<protein>
    <submittedName>
        <fullName evidence="4">Uncharacterized protein</fullName>
    </submittedName>
</protein>
<evidence type="ECO:0000313" key="6">
    <source>
        <dbReference type="EMBL" id="QTK45540.1"/>
    </source>
</evidence>
<evidence type="ECO:0000313" key="13">
    <source>
        <dbReference type="Proteomes" id="UP000664966"/>
    </source>
</evidence>
<organism evidence="4 9">
    <name type="scientific">Acinetobacter baumannii</name>
    <dbReference type="NCBI Taxonomy" id="470"/>
    <lineage>
        <taxon>Bacteria</taxon>
        <taxon>Pseudomonadati</taxon>
        <taxon>Pseudomonadota</taxon>
        <taxon>Gammaproteobacteria</taxon>
        <taxon>Moraxellales</taxon>
        <taxon>Moraxellaceae</taxon>
        <taxon>Acinetobacter</taxon>
        <taxon>Acinetobacter calcoaceticus/baumannii complex</taxon>
    </lineage>
</organism>
<dbReference type="EMBL" id="JAAGTY010000015">
    <property type="protein sequence ID" value="NDW42177.1"/>
    <property type="molecule type" value="Genomic_DNA"/>
</dbReference>
<evidence type="ECO:0000313" key="3">
    <source>
        <dbReference type="EMBL" id="NDW42177.1"/>
    </source>
</evidence>
<evidence type="ECO:0000313" key="1">
    <source>
        <dbReference type="EMBL" id="ALG88268.1"/>
    </source>
</evidence>
<geneLocation type="plasmid" evidence="6 13">
    <name>p1KSK6</name>
</geneLocation>
<dbReference type="EMBL" id="LRDT01000026">
    <property type="protein sequence ID" value="KZA17123.1"/>
    <property type="molecule type" value="Genomic_DNA"/>
</dbReference>
<reference evidence="4 9" key="3">
    <citation type="submission" date="2017-05" db="EMBL/GenBank/DDBJ databases">
        <title>Draft genome sequence of MDR A. baumannii AB360.</title>
        <authorList>
            <person name="Wareham D.W."/>
            <person name="Bean D.C."/>
        </authorList>
    </citation>
    <scope>NUCLEOTIDE SEQUENCE [LARGE SCALE GENOMIC DNA]</scope>
    <source>
        <strain evidence="4 9">AB360</strain>
    </source>
</reference>
<dbReference type="PATRIC" id="fig|470.1369.peg.3715"/>
<dbReference type="Proteomes" id="UP000197394">
    <property type="component" value="Unassembled WGS sequence"/>
</dbReference>
<accession>A0A090BAP7</accession>
<evidence type="ECO:0000313" key="10">
    <source>
        <dbReference type="Proteomes" id="UP000223291"/>
    </source>
</evidence>
<reference evidence="1" key="1">
    <citation type="submission" date="2015-09" db="EMBL/GenBank/DDBJ databases">
        <title>Conjugative plasmids carrying the sulphonamide resistance gene sul2.</title>
        <authorList>
            <person name="Hamidian M."/>
            <person name="Holt K.E."/>
            <person name="Pickard D."/>
            <person name="Hall R.M."/>
        </authorList>
    </citation>
    <scope>NUCLEOTIDE SEQUENCE</scope>
    <source>
        <strain evidence="1">D4</strain>
        <plasmid evidence="1">pD4</plasmid>
    </source>
</reference>
<reference evidence="7 11" key="5">
    <citation type="submission" date="2018-12" db="EMBL/GenBank/DDBJ databases">
        <title>Draft Genome Sequences Human Pathogenic Acinetobacter baumannii Strains.</title>
        <authorList>
            <person name="Madhi M."/>
            <person name="Ronco T."/>
            <person name="Olsen R.H."/>
            <person name="Hassani A."/>
        </authorList>
    </citation>
    <scope>NUCLEOTIDE SEQUENCE [LARGE SCALE GENOMIC DNA]</scope>
    <source>
        <strain evidence="7 11">AB3</strain>
    </source>
</reference>
<name>A0A090BAP7_ACIBA</name>
<reference evidence="6" key="7">
    <citation type="submission" date="2021-03" db="EMBL/GenBank/DDBJ databases">
        <title>Complete genome sequencing of Acinetobacter baumannii.</title>
        <authorList>
            <person name="Yadav B."/>
            <person name="Makwana N."/>
            <person name="Kharat A.S."/>
            <person name="Veeraraghavan B."/>
            <person name="Vijayakumar S."/>
            <person name="Priya M."/>
        </authorList>
    </citation>
    <scope>NUCLEOTIDE SEQUENCE</scope>
    <source>
        <strain evidence="6">KSK6</strain>
        <plasmid evidence="6">p1KSK6</plasmid>
    </source>
</reference>
<dbReference type="Proteomes" id="UP000076296">
    <property type="component" value="Unassembled WGS sequence"/>
</dbReference>
<keyword evidence="1" id="KW-0614">Plasmid</keyword>
<proteinExistence type="predicted"/>
<evidence type="ECO:0000313" key="12">
    <source>
        <dbReference type="Proteomes" id="UP000470018"/>
    </source>
</evidence>
<dbReference type="EMBL" id="CP072271">
    <property type="protein sequence ID" value="QTK45540.1"/>
    <property type="molecule type" value="Genomic_DNA"/>
</dbReference>
<evidence type="ECO:0000313" key="5">
    <source>
        <dbReference type="EMBL" id="PHQ01565.1"/>
    </source>
</evidence>
<gene>
    <name evidence="4" type="ORF">CBE85_13840</name>
    <name evidence="5" type="ORF">CPI82_17105</name>
    <name evidence="7" type="ORF">EJ062_12545</name>
    <name evidence="3" type="ORF">G3N53_13960</name>
    <name evidence="6" type="ORF">J6E47_20395</name>
    <name evidence="2" type="ORF">LV35_02010</name>
</gene>
<evidence type="ECO:0000313" key="11">
    <source>
        <dbReference type="Proteomes" id="UP000268239"/>
    </source>
</evidence>
<reference evidence="3 12" key="6">
    <citation type="submission" date="2020-02" db="EMBL/GenBank/DDBJ databases">
        <title>Whole genome shot-gun sequencing of clinical Carbapenem resistant A. baumannii.</title>
        <authorList>
            <person name="Veeraraghavan B."/>
            <person name="Mathur P."/>
            <person name="Vijayakumar S."/>
            <person name="Vasudevan K."/>
            <person name="Lincy M."/>
            <person name="Kirubananthan A."/>
        </authorList>
    </citation>
    <scope>NUCLEOTIDE SEQUENCE [LARGE SCALE GENOMIC DNA]</scope>
    <source>
        <strain evidence="3 12">SP816</strain>
    </source>
</reference>
<evidence type="ECO:0000313" key="8">
    <source>
        <dbReference type="Proteomes" id="UP000076296"/>
    </source>
</evidence>
<dbReference type="Proteomes" id="UP000223291">
    <property type="component" value="Unassembled WGS sequence"/>
</dbReference>
<evidence type="ECO:0000313" key="2">
    <source>
        <dbReference type="EMBL" id="KZA17123.1"/>
    </source>
</evidence>
<reference evidence="2 8" key="2">
    <citation type="submission" date="2016-01" db="EMBL/GenBank/DDBJ databases">
        <title>Draft sequences of Acinetobacter baumannii isolates from wounded military personnel.</title>
        <authorList>
            <person name="Arivett B.A."/>
            <person name="Fiester S.E."/>
            <person name="Ream D.C."/>
            <person name="Actis L.A."/>
        </authorList>
    </citation>
    <scope>NUCLEOTIDE SEQUENCE [LARGE SCALE GENOMIC DNA]</scope>
    <source>
        <strain evidence="2 8">AB2828</strain>
    </source>
</reference>
<evidence type="ECO:0000313" key="4">
    <source>
        <dbReference type="EMBL" id="OWK66076.1"/>
    </source>
</evidence>
<dbReference type="Proteomes" id="UP000268239">
    <property type="component" value="Unassembled WGS sequence"/>
</dbReference>
<dbReference type="AlphaFoldDB" id="A0A090BAP7"/>
<geneLocation type="plasmid" evidence="1">
    <name>pD4</name>
</geneLocation>
<dbReference type="EMBL" id="NGKM01000014">
    <property type="protein sequence ID" value="OWK66076.1"/>
    <property type="molecule type" value="Genomic_DNA"/>
</dbReference>
<reference evidence="5 10" key="4">
    <citation type="submission" date="2017-09" db="EMBL/GenBank/DDBJ databases">
        <title>Draft genome of Acinetobacter baumannii strain I43, a mercury resistant bacteria.</title>
        <authorList>
            <person name="Siqueira K.A."/>
            <person name="Mello I.S."/>
            <person name="Mendes T.A."/>
            <person name="Soares M.A."/>
        </authorList>
    </citation>
    <scope>NUCLEOTIDE SEQUENCE [LARGE SCALE GENOMIC DNA]</scope>
    <source>
        <strain evidence="5 10">I43</strain>
    </source>
</reference>
<dbReference type="EMBL" id="NXDV01000016">
    <property type="protein sequence ID" value="PHQ01565.1"/>
    <property type="molecule type" value="Genomic_DNA"/>
</dbReference>